<protein>
    <submittedName>
        <fullName evidence="1">Methyltransferase family protein</fullName>
    </submittedName>
</protein>
<dbReference type="AlphaFoldDB" id="A0A562KCP7"/>
<dbReference type="PANTHER" id="PTHR43861">
    <property type="entry name" value="TRANS-ACONITATE 2-METHYLTRANSFERASE-RELATED"/>
    <property type="match status" value="1"/>
</dbReference>
<dbReference type="PANTHER" id="PTHR43861:SF6">
    <property type="entry name" value="METHYLTRANSFERASE TYPE 11"/>
    <property type="match status" value="1"/>
</dbReference>
<accession>A0A562KCP7</accession>
<dbReference type="RefSeq" id="WP_145073277.1">
    <property type="nucleotide sequence ID" value="NZ_JACIIY010000006.1"/>
</dbReference>
<dbReference type="PROSITE" id="PS00879">
    <property type="entry name" value="ODR_DC_2_2"/>
    <property type="match status" value="1"/>
</dbReference>
<comment type="caution">
    <text evidence="1">The sequence shown here is derived from an EMBL/GenBank/DDBJ whole genome shotgun (WGS) entry which is preliminary data.</text>
</comment>
<gene>
    <name evidence="1" type="ORF">IQ35_02082</name>
</gene>
<dbReference type="InterPro" id="IPR022657">
    <property type="entry name" value="De-COase2_CS"/>
</dbReference>
<dbReference type="GO" id="GO:0008168">
    <property type="term" value="F:methyltransferase activity"/>
    <property type="evidence" value="ECO:0007669"/>
    <property type="project" value="UniProtKB-KW"/>
</dbReference>
<evidence type="ECO:0000313" key="1">
    <source>
        <dbReference type="EMBL" id="TWH93176.1"/>
    </source>
</evidence>
<evidence type="ECO:0000313" key="2">
    <source>
        <dbReference type="Proteomes" id="UP000316624"/>
    </source>
</evidence>
<name>A0A562KCP7_SPHWJ</name>
<proteinExistence type="predicted"/>
<dbReference type="Pfam" id="PF13489">
    <property type="entry name" value="Methyltransf_23"/>
    <property type="match status" value="1"/>
</dbReference>
<keyword evidence="1" id="KW-0489">Methyltransferase</keyword>
<keyword evidence="1" id="KW-0808">Transferase</keyword>
<sequence length="316" mass="36137">MQGKSYSFSCLICGNKDKYTPVQETILGDQKGEMIAVECGECAHTQLFPPQYDVAFYESDGQVNNVVKHYGTPQKTLFDHSFIEARRRRERFGDRGIRLSENMKLLDIGGGYGFFGGEMARSFPNAEITVLEPSQTRTEIGAVQMAENGIRPPQFQVGVLDQDFADRNRGVFDIVTMWHVLEHVPDPVGLLNLAMQIVKPDGALCVEVPNLHDDTIMLSEAFRNRSFMEEHVSYFSPATLRSIALRADRDAAVELYGYQRYGIFNYFHWIHFNKPQGASPDLFEGQDRFWLEAHWRTEKEHRLTSDALFMVMRHPA</sequence>
<dbReference type="Proteomes" id="UP000316624">
    <property type="component" value="Unassembled WGS sequence"/>
</dbReference>
<dbReference type="SUPFAM" id="SSF53335">
    <property type="entry name" value="S-adenosyl-L-methionine-dependent methyltransferases"/>
    <property type="match status" value="1"/>
</dbReference>
<keyword evidence="2" id="KW-1185">Reference proteome</keyword>
<dbReference type="EMBL" id="VLKK01000007">
    <property type="protein sequence ID" value="TWH93176.1"/>
    <property type="molecule type" value="Genomic_DNA"/>
</dbReference>
<dbReference type="Gene3D" id="3.40.50.150">
    <property type="entry name" value="Vaccinia Virus protein VP39"/>
    <property type="match status" value="1"/>
</dbReference>
<dbReference type="GO" id="GO:0032259">
    <property type="term" value="P:methylation"/>
    <property type="evidence" value="ECO:0007669"/>
    <property type="project" value="UniProtKB-KW"/>
</dbReference>
<reference evidence="1 2" key="1">
    <citation type="journal article" date="2015" name="Stand. Genomic Sci.">
        <title>Genomic Encyclopedia of Bacterial and Archaeal Type Strains, Phase III: the genomes of soil and plant-associated and newly described type strains.</title>
        <authorList>
            <person name="Whitman W.B."/>
            <person name="Woyke T."/>
            <person name="Klenk H.P."/>
            <person name="Zhou Y."/>
            <person name="Lilburn T.G."/>
            <person name="Beck B.J."/>
            <person name="De Vos P."/>
            <person name="Vandamme P."/>
            <person name="Eisen J.A."/>
            <person name="Garrity G."/>
            <person name="Hugenholtz P."/>
            <person name="Kyrpides N.C."/>
        </authorList>
    </citation>
    <scope>NUCLEOTIDE SEQUENCE [LARGE SCALE GENOMIC DNA]</scope>
    <source>
        <strain evidence="1 2">CGMCC 1.7748</strain>
    </source>
</reference>
<dbReference type="InterPro" id="IPR029063">
    <property type="entry name" value="SAM-dependent_MTases_sf"/>
</dbReference>
<organism evidence="1 2">
    <name type="scientific">Sphingobium wenxiniae (strain DSM 21828 / CGMCC 1.7748 / JZ-1)</name>
    <dbReference type="NCBI Taxonomy" id="595605"/>
    <lineage>
        <taxon>Bacteria</taxon>
        <taxon>Pseudomonadati</taxon>
        <taxon>Pseudomonadota</taxon>
        <taxon>Alphaproteobacteria</taxon>
        <taxon>Sphingomonadales</taxon>
        <taxon>Sphingomonadaceae</taxon>
        <taxon>Sphingobium</taxon>
    </lineage>
</organism>